<evidence type="ECO:0000313" key="3">
    <source>
        <dbReference type="Proteomes" id="UP001408789"/>
    </source>
</evidence>
<gene>
    <name evidence="2" type="ORF">SSX86_007735</name>
</gene>
<evidence type="ECO:0000256" key="1">
    <source>
        <dbReference type="SAM" id="MobiDB-lite"/>
    </source>
</evidence>
<accession>A0AAP0H610</accession>
<dbReference type="AlphaFoldDB" id="A0AAP0H610"/>
<feature type="region of interest" description="Disordered" evidence="1">
    <location>
        <begin position="1"/>
        <end position="24"/>
    </location>
</feature>
<evidence type="ECO:0000313" key="2">
    <source>
        <dbReference type="EMBL" id="KAK9073411.1"/>
    </source>
</evidence>
<dbReference type="Proteomes" id="UP001408789">
    <property type="component" value="Unassembled WGS sequence"/>
</dbReference>
<dbReference type="EMBL" id="JBCNJP010000009">
    <property type="protein sequence ID" value="KAK9073411.1"/>
    <property type="molecule type" value="Genomic_DNA"/>
</dbReference>
<organism evidence="2 3">
    <name type="scientific">Deinandra increscens subsp. villosa</name>
    <dbReference type="NCBI Taxonomy" id="3103831"/>
    <lineage>
        <taxon>Eukaryota</taxon>
        <taxon>Viridiplantae</taxon>
        <taxon>Streptophyta</taxon>
        <taxon>Embryophyta</taxon>
        <taxon>Tracheophyta</taxon>
        <taxon>Spermatophyta</taxon>
        <taxon>Magnoliopsida</taxon>
        <taxon>eudicotyledons</taxon>
        <taxon>Gunneridae</taxon>
        <taxon>Pentapetalae</taxon>
        <taxon>asterids</taxon>
        <taxon>campanulids</taxon>
        <taxon>Asterales</taxon>
        <taxon>Asteraceae</taxon>
        <taxon>Asteroideae</taxon>
        <taxon>Heliantheae alliance</taxon>
        <taxon>Madieae</taxon>
        <taxon>Madiinae</taxon>
        <taxon>Deinandra</taxon>
    </lineage>
</organism>
<reference evidence="2 3" key="1">
    <citation type="submission" date="2024-04" db="EMBL/GenBank/DDBJ databases">
        <title>The reference genome of an endangered Asteraceae, Deinandra increscens subsp. villosa, native to the Central Coast of California.</title>
        <authorList>
            <person name="Guilliams M."/>
            <person name="Hasenstab-Lehman K."/>
            <person name="Meyer R."/>
            <person name="Mcevoy S."/>
        </authorList>
    </citation>
    <scope>NUCLEOTIDE SEQUENCE [LARGE SCALE GENOMIC DNA]</scope>
    <source>
        <tissue evidence="2">Leaf</tissue>
    </source>
</reference>
<proteinExistence type="predicted"/>
<keyword evidence="3" id="KW-1185">Reference proteome</keyword>
<name>A0AAP0H610_9ASTR</name>
<sequence length="184" mass="19988">MDDDRPPSFTSVASRTVSHRSDDQLMDTSSIIEQAPSIGSMIVLGSRGNSQKTGSSCRYNWIPSFSHVACRDESPTGKSSGGGRGDIQLVGRCFSYNKPPSYNDVVHHDEFDTCEYSCGPDPVEIHRKLTSSSYDLNFIPNSDVAYLEGHTNKVNVCAWRPTTSLLDVHSLLQCLCGGGPAIPS</sequence>
<protein>
    <submittedName>
        <fullName evidence="2">Uncharacterized protein</fullName>
    </submittedName>
</protein>
<comment type="caution">
    <text evidence="2">The sequence shown here is derived from an EMBL/GenBank/DDBJ whole genome shotgun (WGS) entry which is preliminary data.</text>
</comment>